<name>A0A165GVC5_9APHY</name>
<feature type="compositionally biased region" description="Acidic residues" evidence="1">
    <location>
        <begin position="151"/>
        <end position="164"/>
    </location>
</feature>
<dbReference type="RefSeq" id="XP_040768609.1">
    <property type="nucleotide sequence ID" value="XM_040912035.1"/>
</dbReference>
<dbReference type="OrthoDB" id="2805801at2759"/>
<accession>A0A165GVC5</accession>
<gene>
    <name evidence="2" type="ORF">LAESUDRAFT_755521</name>
</gene>
<sequence length="211" mass="22626">MDILDALMKESDLDISDELVRLLRYRHETLTATVGRLQKYCAKTRFYNAVAKITIIFETRALHSNCVELRGKVKSTSDIARNKRMGNGSLQLHRTSSNHSLITITSHDGVPVAVESDPSDIPLTVLRELEAMDASTAAAGDTTLAVVAEEAAEGQTADEVDVTDSDGTSNHDGSLTVVGIVVQSNQDQAGNVEVPPGSEQKDVTESSSESA</sequence>
<dbReference type="InParanoid" id="A0A165GVC5"/>
<keyword evidence="3" id="KW-1185">Reference proteome</keyword>
<dbReference type="EMBL" id="KV427608">
    <property type="protein sequence ID" value="KZT10869.1"/>
    <property type="molecule type" value="Genomic_DNA"/>
</dbReference>
<proteinExistence type="predicted"/>
<evidence type="ECO:0000313" key="2">
    <source>
        <dbReference type="EMBL" id="KZT10869.1"/>
    </source>
</evidence>
<evidence type="ECO:0000256" key="1">
    <source>
        <dbReference type="SAM" id="MobiDB-lite"/>
    </source>
</evidence>
<protein>
    <submittedName>
        <fullName evidence="2">Uncharacterized protein</fullName>
    </submittedName>
</protein>
<evidence type="ECO:0000313" key="3">
    <source>
        <dbReference type="Proteomes" id="UP000076871"/>
    </source>
</evidence>
<dbReference type="GeneID" id="63829063"/>
<dbReference type="AlphaFoldDB" id="A0A165GVC5"/>
<dbReference type="Proteomes" id="UP000076871">
    <property type="component" value="Unassembled WGS sequence"/>
</dbReference>
<organism evidence="2 3">
    <name type="scientific">Laetiporus sulphureus 93-53</name>
    <dbReference type="NCBI Taxonomy" id="1314785"/>
    <lineage>
        <taxon>Eukaryota</taxon>
        <taxon>Fungi</taxon>
        <taxon>Dikarya</taxon>
        <taxon>Basidiomycota</taxon>
        <taxon>Agaricomycotina</taxon>
        <taxon>Agaricomycetes</taxon>
        <taxon>Polyporales</taxon>
        <taxon>Laetiporus</taxon>
    </lineage>
</organism>
<feature type="region of interest" description="Disordered" evidence="1">
    <location>
        <begin position="151"/>
        <end position="211"/>
    </location>
</feature>
<reference evidence="2 3" key="1">
    <citation type="journal article" date="2016" name="Mol. Biol. Evol.">
        <title>Comparative Genomics of Early-Diverging Mushroom-Forming Fungi Provides Insights into the Origins of Lignocellulose Decay Capabilities.</title>
        <authorList>
            <person name="Nagy L.G."/>
            <person name="Riley R."/>
            <person name="Tritt A."/>
            <person name="Adam C."/>
            <person name="Daum C."/>
            <person name="Floudas D."/>
            <person name="Sun H."/>
            <person name="Yadav J.S."/>
            <person name="Pangilinan J."/>
            <person name="Larsson K.H."/>
            <person name="Matsuura K."/>
            <person name="Barry K."/>
            <person name="Labutti K."/>
            <person name="Kuo R."/>
            <person name="Ohm R.A."/>
            <person name="Bhattacharya S.S."/>
            <person name="Shirouzu T."/>
            <person name="Yoshinaga Y."/>
            <person name="Martin F.M."/>
            <person name="Grigoriev I.V."/>
            <person name="Hibbett D.S."/>
        </authorList>
    </citation>
    <scope>NUCLEOTIDE SEQUENCE [LARGE SCALE GENOMIC DNA]</scope>
    <source>
        <strain evidence="2 3">93-53</strain>
    </source>
</reference>